<dbReference type="EMBL" id="LT629772">
    <property type="protein sequence ID" value="SDT36400.1"/>
    <property type="molecule type" value="Genomic_DNA"/>
</dbReference>
<dbReference type="AlphaFoldDB" id="A0A1H1ZRX4"/>
<evidence type="ECO:0000259" key="3">
    <source>
        <dbReference type="Pfam" id="PF20736"/>
    </source>
</evidence>
<name>A0A1H1ZRX4_9ACTN</name>
<dbReference type="InterPro" id="IPR012878">
    <property type="entry name" value="Beta-AFase-like_GH127_cat"/>
</dbReference>
<dbReference type="Pfam" id="PF20736">
    <property type="entry name" value="Glyco_hydro127M"/>
    <property type="match status" value="1"/>
</dbReference>
<evidence type="ECO:0008006" key="7">
    <source>
        <dbReference type="Google" id="ProtNLM"/>
    </source>
</evidence>
<protein>
    <recommendedName>
        <fullName evidence="7">DUF1680 family protein</fullName>
    </recommendedName>
</protein>
<dbReference type="Pfam" id="PF07944">
    <property type="entry name" value="Beta-AFase-like_GH127_cat"/>
    <property type="match status" value="1"/>
</dbReference>
<dbReference type="RefSeq" id="WP_157683740.1">
    <property type="nucleotide sequence ID" value="NZ_LT629772.1"/>
</dbReference>
<proteinExistence type="predicted"/>
<dbReference type="Proteomes" id="UP000199103">
    <property type="component" value="Chromosome I"/>
</dbReference>
<dbReference type="PANTHER" id="PTHR43465">
    <property type="entry name" value="DUF1680 DOMAIN PROTEIN (AFU_ORTHOLOGUE AFUA_1G08910)"/>
    <property type="match status" value="1"/>
</dbReference>
<dbReference type="SUPFAM" id="SSF48208">
    <property type="entry name" value="Six-hairpin glycosidases"/>
    <property type="match status" value="1"/>
</dbReference>
<feature type="region of interest" description="Disordered" evidence="1">
    <location>
        <begin position="395"/>
        <end position="415"/>
    </location>
</feature>
<evidence type="ECO:0000259" key="2">
    <source>
        <dbReference type="Pfam" id="PF07944"/>
    </source>
</evidence>
<feature type="domain" description="Non-reducing end beta-L-arabinofuranosidase-like GH127 middle" evidence="3">
    <location>
        <begin position="450"/>
        <end position="541"/>
    </location>
</feature>
<keyword evidence="6" id="KW-1185">Reference proteome</keyword>
<dbReference type="InterPro" id="IPR008928">
    <property type="entry name" value="6-hairpin_glycosidase_sf"/>
</dbReference>
<evidence type="ECO:0000256" key="1">
    <source>
        <dbReference type="SAM" id="MobiDB-lite"/>
    </source>
</evidence>
<feature type="domain" description="Non-reducing end beta-L-arabinofuranosidase-like GH127 C-terminal" evidence="4">
    <location>
        <begin position="544"/>
        <end position="659"/>
    </location>
</feature>
<evidence type="ECO:0000313" key="6">
    <source>
        <dbReference type="Proteomes" id="UP000199103"/>
    </source>
</evidence>
<dbReference type="InterPro" id="IPR049049">
    <property type="entry name" value="Beta-AFase-like_GH127_C"/>
</dbReference>
<dbReference type="InterPro" id="IPR049046">
    <property type="entry name" value="Beta-AFase-like_GH127_middle"/>
</dbReference>
<dbReference type="OrthoDB" id="9757939at2"/>
<dbReference type="InterPro" id="IPR049174">
    <property type="entry name" value="Beta-AFase-like"/>
</dbReference>
<gene>
    <name evidence="5" type="ORF">SAMN04489812_5407</name>
</gene>
<evidence type="ECO:0000313" key="5">
    <source>
        <dbReference type="EMBL" id="SDT36400.1"/>
    </source>
</evidence>
<accession>A0A1H1ZRX4</accession>
<sequence>MLTDTNSSPYAIMTSVPARSVRLTGDGPVTALRQRALDVTIPSMGAVMFDPELAHAYQNFLLASGELDGERSGPPFMDGDLYKWLESATVAAADSGDQQLLDRLATAAPAIANAQRSDGYLQTKTIIARNSGEDVEPLERSMDFETYNLGHLMTLACVHLRTTGDDSFLGPALKAAEYLITAAEQTPERLSDCNICPSHYMGTIELYRTTGDPRHLRLATRLLELHGGKGKAGTDDNQDVVAIRDQRRAVGHAVRANYLYAGMADLALETGDQKLITALNSIWDDLIGSKLYVTGGCGALYDGASPDAGQDYWSVTKVHQSYGRPYQLPQVTAYNESCASLGLIMWAWRMLTLTGEGRYADEIERVIHNALPAMIGTDGVSYFYTNPLRQVRHLPYPLRRPGDPGDTVPPPSQERGRQEYMKHAFCCPPNVARVIAELPYYCYSTGADGLWIHQYVDGTAELELAGRPITVQQHTRYPADGEVIISVRSAEPVAAQIRLRIPGWSTGATVRVDGEPIDRIEKGYAVLDRTWHNDEISIDLDLRPRMMVANHFTEETINQVCVQRGPVVYCIESADLPDGVGIEQVALPTSISWQEQPGAGLFTGHTLLTGVAAQLPPPTAPRQLYAELDPTPPTELAVTMVPYARWANRGSGEMSVWFPVLRDVHNQEGN</sequence>
<organism evidence="5 6">
    <name type="scientific">Microlunatus soli</name>
    <dbReference type="NCBI Taxonomy" id="630515"/>
    <lineage>
        <taxon>Bacteria</taxon>
        <taxon>Bacillati</taxon>
        <taxon>Actinomycetota</taxon>
        <taxon>Actinomycetes</taxon>
        <taxon>Propionibacteriales</taxon>
        <taxon>Propionibacteriaceae</taxon>
        <taxon>Microlunatus</taxon>
    </lineage>
</organism>
<dbReference type="STRING" id="630515.SAMN04489812_5407"/>
<dbReference type="Pfam" id="PF20737">
    <property type="entry name" value="Glyco_hydro127C"/>
    <property type="match status" value="1"/>
</dbReference>
<dbReference type="PANTHER" id="PTHR43465:SF1">
    <property type="entry name" value="NON-REDUCING END BETA-L-ARABINOFURANOSIDASE"/>
    <property type="match status" value="1"/>
</dbReference>
<evidence type="ECO:0000259" key="4">
    <source>
        <dbReference type="Pfam" id="PF20737"/>
    </source>
</evidence>
<reference evidence="5 6" key="1">
    <citation type="submission" date="2016-10" db="EMBL/GenBank/DDBJ databases">
        <authorList>
            <person name="de Groot N.N."/>
        </authorList>
    </citation>
    <scope>NUCLEOTIDE SEQUENCE [LARGE SCALE GENOMIC DNA]</scope>
    <source>
        <strain evidence="5 6">DSM 21800</strain>
    </source>
</reference>
<feature type="domain" description="Non-reducing end beta-L-arabinofuranosidase-like GH127 catalytic" evidence="2">
    <location>
        <begin position="21"/>
        <end position="438"/>
    </location>
</feature>
<dbReference type="GO" id="GO:0005975">
    <property type="term" value="P:carbohydrate metabolic process"/>
    <property type="evidence" value="ECO:0007669"/>
    <property type="project" value="InterPro"/>
</dbReference>